<dbReference type="AlphaFoldDB" id="A0A9Q3EDE0"/>
<evidence type="ECO:0000313" key="3">
    <source>
        <dbReference type="Proteomes" id="UP000765509"/>
    </source>
</evidence>
<comment type="caution">
    <text evidence="2">The sequence shown here is derived from an EMBL/GenBank/DDBJ whole genome shotgun (WGS) entry which is preliminary data.</text>
</comment>
<sequence length="186" mass="21479">MKMAKNPAMAPQFWPQSITQDLPFSNREGHNSYGPGPSQWAQAIWVRKWSMDLLDSQRIGQFWPWGALVTPRTIGHQKGPKRAPMMIWSKIAIVMARTQNTQEGPKWPKSSCRPIQQDIGDKPPPWSMPKGNEVEEDPRGTTGHSIMGIYVHIIIIHHFLRRRALRPSFWMQPKVHASKRKILIEF</sequence>
<feature type="region of interest" description="Disordered" evidence="1">
    <location>
        <begin position="119"/>
        <end position="139"/>
    </location>
</feature>
<name>A0A9Q3EDE0_9BASI</name>
<reference evidence="2" key="1">
    <citation type="submission" date="2021-03" db="EMBL/GenBank/DDBJ databases">
        <title>Draft genome sequence of rust myrtle Austropuccinia psidii MF-1, a brazilian biotype.</title>
        <authorList>
            <person name="Quecine M.C."/>
            <person name="Pachon D.M.R."/>
            <person name="Bonatelli M.L."/>
            <person name="Correr F.H."/>
            <person name="Franceschini L.M."/>
            <person name="Leite T.F."/>
            <person name="Margarido G.R.A."/>
            <person name="Almeida C.A."/>
            <person name="Ferrarezi J.A."/>
            <person name="Labate C.A."/>
        </authorList>
    </citation>
    <scope>NUCLEOTIDE SEQUENCE</scope>
    <source>
        <strain evidence="2">MF-1</strain>
    </source>
</reference>
<evidence type="ECO:0000313" key="2">
    <source>
        <dbReference type="EMBL" id="MBW0516801.1"/>
    </source>
</evidence>
<accession>A0A9Q3EDE0</accession>
<organism evidence="2 3">
    <name type="scientific">Austropuccinia psidii MF-1</name>
    <dbReference type="NCBI Taxonomy" id="1389203"/>
    <lineage>
        <taxon>Eukaryota</taxon>
        <taxon>Fungi</taxon>
        <taxon>Dikarya</taxon>
        <taxon>Basidiomycota</taxon>
        <taxon>Pucciniomycotina</taxon>
        <taxon>Pucciniomycetes</taxon>
        <taxon>Pucciniales</taxon>
        <taxon>Sphaerophragmiaceae</taxon>
        <taxon>Austropuccinia</taxon>
    </lineage>
</organism>
<gene>
    <name evidence="2" type="ORF">O181_056516</name>
</gene>
<protein>
    <submittedName>
        <fullName evidence="2">Uncharacterized protein</fullName>
    </submittedName>
</protein>
<proteinExistence type="predicted"/>
<dbReference type="EMBL" id="AVOT02025491">
    <property type="protein sequence ID" value="MBW0516801.1"/>
    <property type="molecule type" value="Genomic_DNA"/>
</dbReference>
<evidence type="ECO:0000256" key="1">
    <source>
        <dbReference type="SAM" id="MobiDB-lite"/>
    </source>
</evidence>
<dbReference type="Proteomes" id="UP000765509">
    <property type="component" value="Unassembled WGS sequence"/>
</dbReference>
<keyword evidence="3" id="KW-1185">Reference proteome</keyword>